<evidence type="ECO:0000313" key="1">
    <source>
        <dbReference type="EMBL" id="QRC94777.1"/>
    </source>
</evidence>
<dbReference type="AlphaFoldDB" id="A0A7U2EXX2"/>
<dbReference type="InterPro" id="IPR023213">
    <property type="entry name" value="CAT-like_dom_sf"/>
</dbReference>
<sequence>MITDGSSWVLLIEDFSRALRGMECPGVAPGYDRYLDYMQLDSDVDAALDYWIDFLEGVEPCKFPVLNDRTGAKTDIGELLEIPFPEFGELRRFCKQNETTLSAKKLLDH</sequence>
<dbReference type="VEuPathDB" id="FungiDB:JI435_431230"/>
<dbReference type="EMBL" id="CP069027">
    <property type="protein sequence ID" value="QRC94777.1"/>
    <property type="molecule type" value="Genomic_DNA"/>
</dbReference>
<gene>
    <name evidence="1" type="ORF">JI435_431230</name>
</gene>
<keyword evidence="2" id="KW-1185">Reference proteome</keyword>
<dbReference type="Proteomes" id="UP000663193">
    <property type="component" value="Chromosome 5"/>
</dbReference>
<protein>
    <submittedName>
        <fullName evidence="1">Uncharacterized protein</fullName>
    </submittedName>
</protein>
<dbReference type="SUPFAM" id="SSF52777">
    <property type="entry name" value="CoA-dependent acyltransferases"/>
    <property type="match status" value="1"/>
</dbReference>
<name>A0A7U2EXX2_PHANO</name>
<reference evidence="2" key="1">
    <citation type="journal article" date="2021" name="BMC Genomics">
        <title>Chromosome-level genome assembly and manually-curated proteome of model necrotroph Parastagonospora nodorum Sn15 reveals a genome-wide trove of candidate effector homologs, and redundancy of virulence-related functions within an accessory chromosome.</title>
        <authorList>
            <person name="Bertazzoni S."/>
            <person name="Jones D.A.B."/>
            <person name="Phan H.T."/>
            <person name="Tan K.-C."/>
            <person name="Hane J.K."/>
        </authorList>
    </citation>
    <scope>NUCLEOTIDE SEQUENCE [LARGE SCALE GENOMIC DNA]</scope>
    <source>
        <strain evidence="2">SN15 / ATCC MYA-4574 / FGSC 10173)</strain>
    </source>
</reference>
<evidence type="ECO:0000313" key="2">
    <source>
        <dbReference type="Proteomes" id="UP000663193"/>
    </source>
</evidence>
<dbReference type="Gene3D" id="3.30.559.30">
    <property type="entry name" value="Nonribosomal peptide synthetase, condensation domain"/>
    <property type="match status" value="1"/>
</dbReference>
<dbReference type="Gene3D" id="3.30.559.10">
    <property type="entry name" value="Chloramphenicol acetyltransferase-like domain"/>
    <property type="match status" value="1"/>
</dbReference>
<organism evidence="1 2">
    <name type="scientific">Phaeosphaeria nodorum (strain SN15 / ATCC MYA-4574 / FGSC 10173)</name>
    <name type="common">Glume blotch fungus</name>
    <name type="synonym">Parastagonospora nodorum</name>
    <dbReference type="NCBI Taxonomy" id="321614"/>
    <lineage>
        <taxon>Eukaryota</taxon>
        <taxon>Fungi</taxon>
        <taxon>Dikarya</taxon>
        <taxon>Ascomycota</taxon>
        <taxon>Pezizomycotina</taxon>
        <taxon>Dothideomycetes</taxon>
        <taxon>Pleosporomycetidae</taxon>
        <taxon>Pleosporales</taxon>
        <taxon>Pleosporineae</taxon>
        <taxon>Phaeosphaeriaceae</taxon>
        <taxon>Parastagonospora</taxon>
    </lineage>
</organism>
<dbReference type="OrthoDB" id="5188367at2759"/>
<accession>A0A7U2EXX2</accession>
<proteinExistence type="predicted"/>